<dbReference type="InterPro" id="IPR005670">
    <property type="entry name" value="PstB-like"/>
</dbReference>
<accession>A0AAE0T8A1</accession>
<reference evidence="5" key="3">
    <citation type="submission" date="2023-05" db="EMBL/GenBank/DDBJ databases">
        <authorList>
            <person name="Smith C.H."/>
        </authorList>
    </citation>
    <scope>NUCLEOTIDE SEQUENCE</scope>
    <source>
        <strain evidence="5">CHS0354</strain>
        <tissue evidence="5">Mantle</tissue>
    </source>
</reference>
<protein>
    <recommendedName>
        <fullName evidence="4">ABC transporter domain-containing protein</fullName>
    </recommendedName>
</protein>
<dbReference type="PROSITE" id="PS00211">
    <property type="entry name" value="ABC_TRANSPORTER_1"/>
    <property type="match status" value="1"/>
</dbReference>
<keyword evidence="1" id="KW-0813">Transport</keyword>
<dbReference type="EMBL" id="JAEAOA010000085">
    <property type="protein sequence ID" value="KAK3605033.1"/>
    <property type="molecule type" value="Genomic_DNA"/>
</dbReference>
<feature type="domain" description="ABC transporter" evidence="4">
    <location>
        <begin position="7"/>
        <end position="254"/>
    </location>
</feature>
<dbReference type="GO" id="GO:0005315">
    <property type="term" value="F:phosphate transmembrane transporter activity"/>
    <property type="evidence" value="ECO:0007669"/>
    <property type="project" value="InterPro"/>
</dbReference>
<evidence type="ECO:0000313" key="6">
    <source>
        <dbReference type="Proteomes" id="UP001195483"/>
    </source>
</evidence>
<dbReference type="InterPro" id="IPR027417">
    <property type="entry name" value="P-loop_NTPase"/>
</dbReference>
<dbReference type="NCBIfam" id="TIGR00972">
    <property type="entry name" value="3a0107s01c2"/>
    <property type="match status" value="1"/>
</dbReference>
<evidence type="ECO:0000256" key="1">
    <source>
        <dbReference type="ARBA" id="ARBA00022448"/>
    </source>
</evidence>
<dbReference type="Gene3D" id="3.40.50.300">
    <property type="entry name" value="P-loop containing nucleotide triphosphate hydrolases"/>
    <property type="match status" value="1"/>
</dbReference>
<dbReference type="InterPro" id="IPR003593">
    <property type="entry name" value="AAA+_ATPase"/>
</dbReference>
<dbReference type="InterPro" id="IPR028366">
    <property type="entry name" value="PhoU"/>
</dbReference>
<dbReference type="AlphaFoldDB" id="A0AAE0T8A1"/>
<evidence type="ECO:0000256" key="3">
    <source>
        <dbReference type="ARBA" id="ARBA00022840"/>
    </source>
</evidence>
<dbReference type="Pfam" id="PF01895">
    <property type="entry name" value="PhoU"/>
    <property type="match status" value="2"/>
</dbReference>
<dbReference type="CDD" id="cd03260">
    <property type="entry name" value="ABC_PstB_phosphate_transporter"/>
    <property type="match status" value="1"/>
</dbReference>
<dbReference type="InterPro" id="IPR017871">
    <property type="entry name" value="ABC_transporter-like_CS"/>
</dbReference>
<dbReference type="GO" id="GO:0030643">
    <property type="term" value="P:intracellular phosphate ion homeostasis"/>
    <property type="evidence" value="ECO:0007669"/>
    <property type="project" value="InterPro"/>
</dbReference>
<comment type="caution">
    <text evidence="5">The sequence shown here is derived from an EMBL/GenBank/DDBJ whole genome shotgun (WGS) entry which is preliminary data.</text>
</comment>
<keyword evidence="6" id="KW-1185">Reference proteome</keyword>
<dbReference type="PANTHER" id="PTHR43423">
    <property type="entry name" value="ABC TRANSPORTER I FAMILY MEMBER 17"/>
    <property type="match status" value="1"/>
</dbReference>
<dbReference type="Pfam" id="PF00005">
    <property type="entry name" value="ABC_tran"/>
    <property type="match status" value="1"/>
</dbReference>
<name>A0AAE0T8A1_9BIVA</name>
<dbReference type="InterPro" id="IPR026022">
    <property type="entry name" value="PhoU_dom"/>
</dbReference>
<dbReference type="Proteomes" id="UP001195483">
    <property type="component" value="Unassembled WGS sequence"/>
</dbReference>
<evidence type="ECO:0000256" key="2">
    <source>
        <dbReference type="ARBA" id="ARBA00022741"/>
    </source>
</evidence>
<sequence length="473" mass="52907">MEIKEKMLISDFSFYYDGGKRGGSKMVLNHVSFGICANDVVSLIGPSGCGKSTLLKAINRIHEVSYSVRVEGKIFLDGGNIYDSTIDTIWLRRKVGMVFQKPNPFQKSIFENVAFGLRIGGNHNEAEIKDIVELALRQSAIFDEVKDRLNESAMTLSGGQQQRLCIARALATKPDVLLMDEPCSALDPISTQKIEDLIEELKKSYTIIVVTHNMQQAARVSNMTAFMMSGELMEYGATKKVFTNPLKKITEDYISDMLNSSGISELREHIVTMQAHVSDMFRNMLDGFAKLDIKESQVIIEKDRKVDEMKHEIDRMISTLIALRQPVATDLRIVIASMKISTDLERIADHITLIAKSMKSLKKILTAEKIKKKIQKLGFHTYAATVNKIFEGALQSLNEGNTLIAKGVCNSKEEMLGSSKKMIKELMVEMSSKKLNLESGLQFIQILKELERIVSLSGNISEDVIYIFEGDGA</sequence>
<dbReference type="GO" id="GO:0045936">
    <property type="term" value="P:negative regulation of phosphate metabolic process"/>
    <property type="evidence" value="ECO:0007669"/>
    <property type="project" value="InterPro"/>
</dbReference>
<proteinExistence type="predicted"/>
<organism evidence="5 6">
    <name type="scientific">Potamilus streckersoni</name>
    <dbReference type="NCBI Taxonomy" id="2493646"/>
    <lineage>
        <taxon>Eukaryota</taxon>
        <taxon>Metazoa</taxon>
        <taxon>Spiralia</taxon>
        <taxon>Lophotrochozoa</taxon>
        <taxon>Mollusca</taxon>
        <taxon>Bivalvia</taxon>
        <taxon>Autobranchia</taxon>
        <taxon>Heteroconchia</taxon>
        <taxon>Palaeoheterodonta</taxon>
        <taxon>Unionida</taxon>
        <taxon>Unionoidea</taxon>
        <taxon>Unionidae</taxon>
        <taxon>Ambleminae</taxon>
        <taxon>Lampsilini</taxon>
        <taxon>Potamilus</taxon>
    </lineage>
</organism>
<dbReference type="Gene3D" id="1.20.58.220">
    <property type="entry name" value="Phosphate transport system protein phou homolog 2, domain 2"/>
    <property type="match status" value="1"/>
</dbReference>
<dbReference type="GO" id="GO:0016020">
    <property type="term" value="C:membrane"/>
    <property type="evidence" value="ECO:0007669"/>
    <property type="project" value="InterPro"/>
</dbReference>
<evidence type="ECO:0000259" key="4">
    <source>
        <dbReference type="PROSITE" id="PS50893"/>
    </source>
</evidence>
<evidence type="ECO:0000313" key="5">
    <source>
        <dbReference type="EMBL" id="KAK3605033.1"/>
    </source>
</evidence>
<reference evidence="5" key="2">
    <citation type="journal article" date="2021" name="Genome Biol. Evol.">
        <title>Developing a high-quality reference genome for a parasitic bivalve with doubly uniparental inheritance (Bivalvia: Unionida).</title>
        <authorList>
            <person name="Smith C.H."/>
        </authorList>
    </citation>
    <scope>NUCLEOTIDE SEQUENCE</scope>
    <source>
        <strain evidence="5">CHS0354</strain>
        <tissue evidence="5">Mantle</tissue>
    </source>
</reference>
<reference evidence="5" key="1">
    <citation type="journal article" date="2021" name="Genome Biol. Evol.">
        <title>A High-Quality Reference Genome for a Parasitic Bivalve with Doubly Uniparental Inheritance (Bivalvia: Unionida).</title>
        <authorList>
            <person name="Smith C.H."/>
        </authorList>
    </citation>
    <scope>NUCLEOTIDE SEQUENCE</scope>
    <source>
        <strain evidence="5">CHS0354</strain>
    </source>
</reference>
<dbReference type="SMART" id="SM00382">
    <property type="entry name" value="AAA"/>
    <property type="match status" value="1"/>
</dbReference>
<dbReference type="NCBIfam" id="TIGR02135">
    <property type="entry name" value="phoU_full"/>
    <property type="match status" value="1"/>
</dbReference>
<keyword evidence="2" id="KW-0547">Nucleotide-binding</keyword>
<dbReference type="PROSITE" id="PS50893">
    <property type="entry name" value="ABC_TRANSPORTER_2"/>
    <property type="match status" value="1"/>
</dbReference>
<dbReference type="SUPFAM" id="SSF52540">
    <property type="entry name" value="P-loop containing nucleoside triphosphate hydrolases"/>
    <property type="match status" value="1"/>
</dbReference>
<dbReference type="PANTHER" id="PTHR43423:SF1">
    <property type="entry name" value="ABC TRANSPORTER I FAMILY MEMBER 17"/>
    <property type="match status" value="1"/>
</dbReference>
<dbReference type="GO" id="GO:0016887">
    <property type="term" value="F:ATP hydrolysis activity"/>
    <property type="evidence" value="ECO:0007669"/>
    <property type="project" value="InterPro"/>
</dbReference>
<dbReference type="SUPFAM" id="SSF109755">
    <property type="entry name" value="PhoU-like"/>
    <property type="match status" value="1"/>
</dbReference>
<keyword evidence="3" id="KW-0067">ATP-binding</keyword>
<gene>
    <name evidence="5" type="ORF">CHS0354_000699</name>
</gene>
<dbReference type="GO" id="GO:0005524">
    <property type="term" value="F:ATP binding"/>
    <property type="evidence" value="ECO:0007669"/>
    <property type="project" value="UniProtKB-KW"/>
</dbReference>
<dbReference type="InterPro" id="IPR003439">
    <property type="entry name" value="ABC_transporter-like_ATP-bd"/>
</dbReference>
<dbReference type="InterPro" id="IPR038078">
    <property type="entry name" value="PhoU-like_sf"/>
</dbReference>
<dbReference type="GO" id="GO:0035435">
    <property type="term" value="P:phosphate ion transmembrane transport"/>
    <property type="evidence" value="ECO:0007669"/>
    <property type="project" value="InterPro"/>
</dbReference>